<dbReference type="InterPro" id="IPR004143">
    <property type="entry name" value="BPL_LPL_catalytic"/>
</dbReference>
<feature type="site" description="Lowers pKa of active site Cys" evidence="8">
    <location>
        <position position="238"/>
    </location>
</feature>
<comment type="catalytic activity">
    <reaction evidence="5">
        <text>octanoyl-[ACP] + L-lysyl-[protein] = N(6)-octanoyl-L-lysyl-[protein] + holo-[ACP] + H(+)</text>
        <dbReference type="Rhea" id="RHEA:17665"/>
        <dbReference type="Rhea" id="RHEA-COMP:9636"/>
        <dbReference type="Rhea" id="RHEA-COMP:9685"/>
        <dbReference type="Rhea" id="RHEA-COMP:9752"/>
        <dbReference type="Rhea" id="RHEA-COMP:9928"/>
        <dbReference type="ChEBI" id="CHEBI:15378"/>
        <dbReference type="ChEBI" id="CHEBI:29969"/>
        <dbReference type="ChEBI" id="CHEBI:64479"/>
        <dbReference type="ChEBI" id="CHEBI:78463"/>
        <dbReference type="ChEBI" id="CHEBI:78809"/>
        <dbReference type="EC" id="2.3.1.181"/>
    </reaction>
</comment>
<evidence type="ECO:0000256" key="5">
    <source>
        <dbReference type="PIRNR" id="PIRNR016262"/>
    </source>
</evidence>
<name>A0AA35J4Z7_SACUV</name>
<keyword evidence="3 5" id="KW-0808">Transferase</keyword>
<reference evidence="10" key="1">
    <citation type="submission" date="2022-10" db="EMBL/GenBank/DDBJ databases">
        <authorList>
            <person name="Byrne P K."/>
        </authorList>
    </citation>
    <scope>NUCLEOTIDE SEQUENCE</scope>
    <source>
        <strain evidence="10">CBS7001</strain>
    </source>
</reference>
<organism evidence="10 11">
    <name type="scientific">Saccharomyces uvarum</name>
    <name type="common">Yeast</name>
    <name type="synonym">Saccharomyces bayanus var. uvarum</name>
    <dbReference type="NCBI Taxonomy" id="230603"/>
    <lineage>
        <taxon>Eukaryota</taxon>
        <taxon>Fungi</taxon>
        <taxon>Dikarya</taxon>
        <taxon>Ascomycota</taxon>
        <taxon>Saccharomycotina</taxon>
        <taxon>Saccharomycetes</taxon>
        <taxon>Saccharomycetales</taxon>
        <taxon>Saccharomycetaceae</taxon>
        <taxon>Saccharomyces</taxon>
    </lineage>
</organism>
<evidence type="ECO:0000256" key="7">
    <source>
        <dbReference type="PIRSR" id="PIRSR016262-2"/>
    </source>
</evidence>
<sequence>MSRYIQQSTYRAFNVYKWRCFSTQSFAFKEMTHPIKPSAQILRHLQFTQRIPFQEGLEIQEKLVRANLDIKAIQSKIERKLIQLDEEYKGTATINDNEKKILDNILAMKPNPIILTFEFEPTYTGGKRIKKTMTPDQIARYESFIPETQKNNPKPRFVQVERGGQVTFHGPGQIVIYIILDLKTFHNFPAKCLVSCIEQATIQTLMNTKMNNDSGKPLNLDAVTTKETGVWVENGKKKIASIGVHVRRSITSHGVAINVNTDLSYMNNFEMCGLKNTLTTSVKEQQPDAHVDVQSIAIGFVKEMTKLLGIKTLERMQIDDISTLKNNL</sequence>
<comment type="function">
    <text evidence="5">Catalyzes the transfer of endogenously produced octanoic acid from octanoyl-acyl-carrier-protein onto the lipoyl domains of lipoate-dependent enzymes. Lipoyl-ACP can also act as a substrate although octanoyl-ACP is likely to be the physiological substrate.</text>
</comment>
<dbReference type="AlphaFoldDB" id="A0AA35J4Z7"/>
<accession>A0AA35J4Z7</accession>
<feature type="domain" description="BPL/LPL catalytic" evidence="9">
    <location>
        <begin position="108"/>
        <end position="312"/>
    </location>
</feature>
<keyword evidence="4 5" id="KW-0012">Acyltransferase</keyword>
<evidence type="ECO:0000313" key="11">
    <source>
        <dbReference type="Proteomes" id="UP001162090"/>
    </source>
</evidence>
<feature type="active site" description="Acyl-thioester intermediate" evidence="6">
    <location>
        <position position="272"/>
    </location>
</feature>
<dbReference type="GO" id="GO:0033819">
    <property type="term" value="F:lipoyl(octanoyl) transferase activity"/>
    <property type="evidence" value="ECO:0007669"/>
    <property type="project" value="UniProtKB-EC"/>
</dbReference>
<evidence type="ECO:0000256" key="1">
    <source>
        <dbReference type="ARBA" id="ARBA00004821"/>
    </source>
</evidence>
<dbReference type="CDD" id="cd16444">
    <property type="entry name" value="LipB"/>
    <property type="match status" value="1"/>
</dbReference>
<feature type="binding site" evidence="7">
    <location>
        <begin position="254"/>
        <end position="256"/>
    </location>
    <ligand>
        <name>substrate</name>
    </ligand>
</feature>
<dbReference type="InterPro" id="IPR000544">
    <property type="entry name" value="Octanoyltransferase"/>
</dbReference>
<dbReference type="PIRSF" id="PIRSF016262">
    <property type="entry name" value="LPLase"/>
    <property type="match status" value="1"/>
</dbReference>
<dbReference type="InterPro" id="IPR020605">
    <property type="entry name" value="Octanoyltransferase_CS"/>
</dbReference>
<evidence type="ECO:0000313" key="10">
    <source>
        <dbReference type="EMBL" id="CAI4046859.1"/>
    </source>
</evidence>
<dbReference type="EC" id="2.3.1.181" evidence="5"/>
<feature type="binding site" evidence="7">
    <location>
        <begin position="162"/>
        <end position="169"/>
    </location>
    <ligand>
        <name>substrate</name>
    </ligand>
</feature>
<evidence type="ECO:0000256" key="4">
    <source>
        <dbReference type="ARBA" id="ARBA00023315"/>
    </source>
</evidence>
<comment type="similarity">
    <text evidence="2 5">Belongs to the LipB family.</text>
</comment>
<dbReference type="SUPFAM" id="SSF55681">
    <property type="entry name" value="Class II aaRS and biotin synthetases"/>
    <property type="match status" value="1"/>
</dbReference>
<dbReference type="PROSITE" id="PS01313">
    <property type="entry name" value="LIPB"/>
    <property type="match status" value="1"/>
</dbReference>
<dbReference type="EMBL" id="OX365923">
    <property type="protein sequence ID" value="CAI4046859.1"/>
    <property type="molecule type" value="Genomic_DNA"/>
</dbReference>
<dbReference type="PANTHER" id="PTHR10993:SF7">
    <property type="entry name" value="LIPOYLTRANSFERASE 2, MITOCHONDRIAL-RELATED"/>
    <property type="match status" value="1"/>
</dbReference>
<dbReference type="PANTHER" id="PTHR10993">
    <property type="entry name" value="OCTANOYLTRANSFERASE"/>
    <property type="match status" value="1"/>
</dbReference>
<dbReference type="PROSITE" id="PS51733">
    <property type="entry name" value="BPL_LPL_CATALYTIC"/>
    <property type="match status" value="1"/>
</dbReference>
<gene>
    <name evidence="10" type="primary">SUVC12G2810</name>
    <name evidence="10" type="ORF">SUVC_12G2810</name>
</gene>
<comment type="pathway">
    <text evidence="1 5">Protein modification; protein lipoylation via endogenous pathway; protein N(6)-(lipoyl)lysine from octanoyl-[acyl-carrier-protein]: step 1/2.</text>
</comment>
<dbReference type="NCBIfam" id="TIGR00214">
    <property type="entry name" value="lipB"/>
    <property type="match status" value="1"/>
</dbReference>
<evidence type="ECO:0000256" key="6">
    <source>
        <dbReference type="PIRSR" id="PIRSR016262-1"/>
    </source>
</evidence>
<dbReference type="Gene3D" id="3.30.930.10">
    <property type="entry name" value="Bira Bifunctional Protein, Domain 2"/>
    <property type="match status" value="1"/>
</dbReference>
<evidence type="ECO:0000259" key="9">
    <source>
        <dbReference type="PROSITE" id="PS51733"/>
    </source>
</evidence>
<dbReference type="Pfam" id="PF21948">
    <property type="entry name" value="LplA-B_cat"/>
    <property type="match status" value="1"/>
</dbReference>
<evidence type="ECO:0000256" key="8">
    <source>
        <dbReference type="PIRSR" id="PIRSR016262-3"/>
    </source>
</evidence>
<proteinExistence type="inferred from homology"/>
<dbReference type="GO" id="GO:0009249">
    <property type="term" value="P:protein lipoylation"/>
    <property type="evidence" value="ECO:0007669"/>
    <property type="project" value="InterPro"/>
</dbReference>
<dbReference type="Proteomes" id="UP001162090">
    <property type="component" value="Chromosome 12"/>
</dbReference>
<dbReference type="InterPro" id="IPR045864">
    <property type="entry name" value="aa-tRNA-synth_II/BPL/LPL"/>
</dbReference>
<feature type="binding site" evidence="7">
    <location>
        <begin position="241"/>
        <end position="243"/>
    </location>
    <ligand>
        <name>substrate</name>
    </ligand>
</feature>
<evidence type="ECO:0000256" key="2">
    <source>
        <dbReference type="ARBA" id="ARBA00007907"/>
    </source>
</evidence>
<evidence type="ECO:0000256" key="3">
    <source>
        <dbReference type="ARBA" id="ARBA00022679"/>
    </source>
</evidence>
<protein>
    <recommendedName>
        <fullName evidence="5">Octanoyltransferase</fullName>
        <ecNumber evidence="5">2.3.1.181</ecNumber>
    </recommendedName>
</protein>